<dbReference type="EMBL" id="BAAANE010000011">
    <property type="protein sequence ID" value="GAA1657817.1"/>
    <property type="molecule type" value="Genomic_DNA"/>
</dbReference>
<comment type="caution">
    <text evidence="2">The sequence shown here is derived from an EMBL/GenBank/DDBJ whole genome shotgun (WGS) entry which is preliminary data.</text>
</comment>
<reference evidence="3" key="1">
    <citation type="journal article" date="2019" name="Int. J. Syst. Evol. Microbiol.">
        <title>The Global Catalogue of Microorganisms (GCM) 10K type strain sequencing project: providing services to taxonomists for standard genome sequencing and annotation.</title>
        <authorList>
            <consortium name="The Broad Institute Genomics Platform"/>
            <consortium name="The Broad Institute Genome Sequencing Center for Infectious Disease"/>
            <person name="Wu L."/>
            <person name="Ma J."/>
        </authorList>
    </citation>
    <scope>NUCLEOTIDE SEQUENCE [LARGE SCALE GENOMIC DNA]</scope>
    <source>
        <strain evidence="3">JCM 14306</strain>
    </source>
</reference>
<evidence type="ECO:0000256" key="1">
    <source>
        <dbReference type="SAM" id="MobiDB-lite"/>
    </source>
</evidence>
<evidence type="ECO:0000313" key="2">
    <source>
        <dbReference type="EMBL" id="GAA1657817.1"/>
    </source>
</evidence>
<dbReference type="Proteomes" id="UP001501319">
    <property type="component" value="Unassembled WGS sequence"/>
</dbReference>
<organism evidence="2 3">
    <name type="scientific">Kribbella alba</name>
    <dbReference type="NCBI Taxonomy" id="190197"/>
    <lineage>
        <taxon>Bacteria</taxon>
        <taxon>Bacillati</taxon>
        <taxon>Actinomycetota</taxon>
        <taxon>Actinomycetes</taxon>
        <taxon>Propionibacteriales</taxon>
        <taxon>Kribbellaceae</taxon>
        <taxon>Kribbella</taxon>
    </lineage>
</organism>
<feature type="region of interest" description="Disordered" evidence="1">
    <location>
        <begin position="173"/>
        <end position="210"/>
    </location>
</feature>
<dbReference type="RefSeq" id="WP_344115775.1">
    <property type="nucleotide sequence ID" value="NZ_BAAANE010000011.1"/>
</dbReference>
<feature type="compositionally biased region" description="Basic and acidic residues" evidence="1">
    <location>
        <begin position="186"/>
        <end position="210"/>
    </location>
</feature>
<proteinExistence type="predicted"/>
<name>A0ABP4RNW3_9ACTN</name>
<protein>
    <submittedName>
        <fullName evidence="2">DUF3156 family protein</fullName>
    </submittedName>
</protein>
<accession>A0ABP4RNW3</accession>
<gene>
    <name evidence="2" type="ORF">GCM10009744_58680</name>
</gene>
<evidence type="ECO:0000313" key="3">
    <source>
        <dbReference type="Proteomes" id="UP001501319"/>
    </source>
</evidence>
<keyword evidence="3" id="KW-1185">Reference proteome</keyword>
<sequence length="210" mass="22656">MQQEELGLAEATDAQAFVSGVLTELGSSDPEDLLEALVRLRALRERLTDWEPRLIDAARAAGISWTQLAPALGVASRQAAERRYLRLNPNATGPAMTGEQRVQAARDQRASDRAVAAWARENAADLRRLAGQVTSLDGLDHPTQASVDRIHVALGSNDTAALLAPLAEAGPRLTRDHPNLAGRISEIADRTDEVRATSKQRADQTKQEGT</sequence>